<proteinExistence type="predicted"/>
<dbReference type="EMBL" id="GBEZ01009527">
    <property type="protein sequence ID" value="JAC76066.1"/>
    <property type="molecule type" value="Transcribed_RNA"/>
</dbReference>
<dbReference type="AlphaFoldDB" id="A0A061RZU2"/>
<gene>
    <name evidence="2" type="ORF">TSPGSL018_21272</name>
</gene>
<reference evidence="2" key="1">
    <citation type="submission" date="2014-05" db="EMBL/GenBank/DDBJ databases">
        <title>The transcriptome of the halophilic microalga Tetraselmis sp. GSL018 isolated from the Great Salt Lake, Utah.</title>
        <authorList>
            <person name="Jinkerson R.E."/>
            <person name="D'Adamo S."/>
            <person name="Posewitz M.C."/>
        </authorList>
    </citation>
    <scope>NUCLEOTIDE SEQUENCE</scope>
    <source>
        <strain evidence="2">GSL018</strain>
    </source>
</reference>
<organism evidence="2">
    <name type="scientific">Tetraselmis sp. GSL018</name>
    <dbReference type="NCBI Taxonomy" id="582737"/>
    <lineage>
        <taxon>Eukaryota</taxon>
        <taxon>Viridiplantae</taxon>
        <taxon>Chlorophyta</taxon>
        <taxon>core chlorophytes</taxon>
        <taxon>Chlorodendrophyceae</taxon>
        <taxon>Chlorodendrales</taxon>
        <taxon>Chlorodendraceae</taxon>
        <taxon>Tetraselmis</taxon>
    </lineage>
</organism>
<feature type="compositionally biased region" description="Basic and acidic residues" evidence="1">
    <location>
        <begin position="71"/>
        <end position="80"/>
    </location>
</feature>
<feature type="region of interest" description="Disordered" evidence="1">
    <location>
        <begin position="262"/>
        <end position="283"/>
    </location>
</feature>
<sequence length="283" mass="30856">MSASSCGGRRGLDGLRPRRAGQDGEVARDLCVDVPFLGARERPPARPPGNPRAMRPMAPGRQLRRAPSRLEQPRPRELPSRKAQGAAAPPPGTAEPLAGPCRQRAERLLVGVGVGARRPRRRRPRPSGWDVAPSRHGDALGELHRRRCLAAHVPAAPVRGLGGSEAAAKGPFLQLPHRRGGEVRRPRPSVPRFVLPEPRCLVLLEPPVELRRVVWLGRRGIAPEDGRRSVGRSGAWRRLGLRSLSSLPERKGRLYHHLRTPTPALYTNGGPAAAAQNQRVESL</sequence>
<accession>A0A061RZU2</accession>
<feature type="region of interest" description="Disordered" evidence="1">
    <location>
        <begin position="1"/>
        <end position="98"/>
    </location>
</feature>
<evidence type="ECO:0000313" key="2">
    <source>
        <dbReference type="EMBL" id="JAC76066.1"/>
    </source>
</evidence>
<protein>
    <submittedName>
        <fullName evidence="2">Uncharacterized protein</fullName>
    </submittedName>
</protein>
<name>A0A061RZU2_9CHLO</name>
<evidence type="ECO:0000256" key="1">
    <source>
        <dbReference type="SAM" id="MobiDB-lite"/>
    </source>
</evidence>
<feature type="compositionally biased region" description="Basic and acidic residues" evidence="1">
    <location>
        <begin position="10"/>
        <end position="31"/>
    </location>
</feature>